<dbReference type="RefSeq" id="WP_344529631.1">
    <property type="nucleotide sequence ID" value="NZ_BAAAPE010000009.1"/>
</dbReference>
<feature type="compositionally biased region" description="Basic and acidic residues" evidence="1">
    <location>
        <begin position="8"/>
        <end position="58"/>
    </location>
</feature>
<evidence type="ECO:0000256" key="1">
    <source>
        <dbReference type="SAM" id="MobiDB-lite"/>
    </source>
</evidence>
<gene>
    <name evidence="2" type="ORF">GCM10009801_37970</name>
</gene>
<evidence type="ECO:0008006" key="4">
    <source>
        <dbReference type="Google" id="ProtNLM"/>
    </source>
</evidence>
<evidence type="ECO:0000313" key="3">
    <source>
        <dbReference type="Proteomes" id="UP001500016"/>
    </source>
</evidence>
<name>A0ABN2W371_9ACTN</name>
<evidence type="ECO:0000313" key="2">
    <source>
        <dbReference type="EMBL" id="GAA2079986.1"/>
    </source>
</evidence>
<keyword evidence="3" id="KW-1185">Reference proteome</keyword>
<dbReference type="Proteomes" id="UP001500016">
    <property type="component" value="Unassembled WGS sequence"/>
</dbReference>
<sequence>MSKHEHREKRERGGTRERGAHGERRPQQPHDPNVRSEHGGMPLRPDDDALARRAEAERAAAGLGPAGRARDQVPPAADAAPSGRAGDELGPDQLKARRGRRPYPPTRYEP</sequence>
<accession>A0ABN2W371</accession>
<protein>
    <recommendedName>
        <fullName evidence="4">DEAD/DEAH box helicase</fullName>
    </recommendedName>
</protein>
<reference evidence="2 3" key="1">
    <citation type="journal article" date="2019" name="Int. J. Syst. Evol. Microbiol.">
        <title>The Global Catalogue of Microorganisms (GCM) 10K type strain sequencing project: providing services to taxonomists for standard genome sequencing and annotation.</title>
        <authorList>
            <consortium name="The Broad Institute Genomics Platform"/>
            <consortium name="The Broad Institute Genome Sequencing Center for Infectious Disease"/>
            <person name="Wu L."/>
            <person name="Ma J."/>
        </authorList>
    </citation>
    <scope>NUCLEOTIDE SEQUENCE [LARGE SCALE GENOMIC DNA]</scope>
    <source>
        <strain evidence="2 3">JCM 15478</strain>
    </source>
</reference>
<dbReference type="EMBL" id="BAAAPE010000009">
    <property type="protein sequence ID" value="GAA2079986.1"/>
    <property type="molecule type" value="Genomic_DNA"/>
</dbReference>
<proteinExistence type="predicted"/>
<organism evidence="2 3">
    <name type="scientific">Streptomyces albiaxialis</name>
    <dbReference type="NCBI Taxonomy" id="329523"/>
    <lineage>
        <taxon>Bacteria</taxon>
        <taxon>Bacillati</taxon>
        <taxon>Actinomycetota</taxon>
        <taxon>Actinomycetes</taxon>
        <taxon>Kitasatosporales</taxon>
        <taxon>Streptomycetaceae</taxon>
        <taxon>Streptomyces</taxon>
    </lineage>
</organism>
<feature type="region of interest" description="Disordered" evidence="1">
    <location>
        <begin position="1"/>
        <end position="110"/>
    </location>
</feature>
<comment type="caution">
    <text evidence="2">The sequence shown here is derived from an EMBL/GenBank/DDBJ whole genome shotgun (WGS) entry which is preliminary data.</text>
</comment>